<evidence type="ECO:0000313" key="1">
    <source>
        <dbReference type="EMBL" id="CAE0506736.1"/>
    </source>
</evidence>
<gene>
    <name evidence="1" type="ORF">DTER00134_LOCUS21812</name>
</gene>
<dbReference type="EMBL" id="HBIP01035848">
    <property type="protein sequence ID" value="CAE0506736.1"/>
    <property type="molecule type" value="Transcribed_RNA"/>
</dbReference>
<sequence length="115" mass="12645">MAPQLAPWLQRGIAEYRSRAGDAEHMLLNTFICSPEAAQAFAELEALGQEGPASELRVVEYLLPRVSGRRGDGMTAQQLKESIEPEATTDDEKYEVVVEKVGYVNLGMWYGSIAA</sequence>
<name>A0A7S3R9F6_DUNTE</name>
<proteinExistence type="predicted"/>
<accession>A0A7S3R9F6</accession>
<protein>
    <submittedName>
        <fullName evidence="1">Uncharacterized protein</fullName>
    </submittedName>
</protein>
<reference evidence="1" key="1">
    <citation type="submission" date="2021-01" db="EMBL/GenBank/DDBJ databases">
        <authorList>
            <person name="Corre E."/>
            <person name="Pelletier E."/>
            <person name="Niang G."/>
            <person name="Scheremetjew M."/>
            <person name="Finn R."/>
            <person name="Kale V."/>
            <person name="Holt S."/>
            <person name="Cochrane G."/>
            <person name="Meng A."/>
            <person name="Brown T."/>
            <person name="Cohen L."/>
        </authorList>
    </citation>
    <scope>NUCLEOTIDE SEQUENCE</scope>
    <source>
        <strain evidence="1">CCMP1320</strain>
    </source>
</reference>
<organism evidence="1">
    <name type="scientific">Dunaliella tertiolecta</name>
    <name type="common">Green alga</name>
    <dbReference type="NCBI Taxonomy" id="3047"/>
    <lineage>
        <taxon>Eukaryota</taxon>
        <taxon>Viridiplantae</taxon>
        <taxon>Chlorophyta</taxon>
        <taxon>core chlorophytes</taxon>
        <taxon>Chlorophyceae</taxon>
        <taxon>CS clade</taxon>
        <taxon>Chlamydomonadales</taxon>
        <taxon>Dunaliellaceae</taxon>
        <taxon>Dunaliella</taxon>
    </lineage>
</organism>
<dbReference type="AlphaFoldDB" id="A0A7S3R9F6"/>